<name>A0AAV8WWB8_9CUCU</name>
<organism evidence="2 3">
    <name type="scientific">Rhamnusium bicolor</name>
    <dbReference type="NCBI Taxonomy" id="1586634"/>
    <lineage>
        <taxon>Eukaryota</taxon>
        <taxon>Metazoa</taxon>
        <taxon>Ecdysozoa</taxon>
        <taxon>Arthropoda</taxon>
        <taxon>Hexapoda</taxon>
        <taxon>Insecta</taxon>
        <taxon>Pterygota</taxon>
        <taxon>Neoptera</taxon>
        <taxon>Endopterygota</taxon>
        <taxon>Coleoptera</taxon>
        <taxon>Polyphaga</taxon>
        <taxon>Cucujiformia</taxon>
        <taxon>Chrysomeloidea</taxon>
        <taxon>Cerambycidae</taxon>
        <taxon>Lepturinae</taxon>
        <taxon>Rhagiini</taxon>
        <taxon>Rhamnusium</taxon>
    </lineage>
</organism>
<evidence type="ECO:0000313" key="2">
    <source>
        <dbReference type="EMBL" id="KAJ8930410.1"/>
    </source>
</evidence>
<protein>
    <recommendedName>
        <fullName evidence="4">HTH CENPB-type domain-containing protein</fullName>
    </recommendedName>
</protein>
<evidence type="ECO:0000313" key="3">
    <source>
        <dbReference type="Proteomes" id="UP001162156"/>
    </source>
</evidence>
<comment type="caution">
    <text evidence="2">The sequence shown here is derived from an EMBL/GenBank/DDBJ whole genome shotgun (WGS) entry which is preliminary data.</text>
</comment>
<evidence type="ECO:0008006" key="4">
    <source>
        <dbReference type="Google" id="ProtNLM"/>
    </source>
</evidence>
<feature type="compositionally biased region" description="Polar residues" evidence="1">
    <location>
        <begin position="369"/>
        <end position="386"/>
    </location>
</feature>
<reference evidence="2" key="1">
    <citation type="journal article" date="2023" name="Insect Mol. Biol.">
        <title>Genome sequencing provides insights into the evolution of gene families encoding plant cell wall-degrading enzymes in longhorned beetles.</title>
        <authorList>
            <person name="Shin N.R."/>
            <person name="Okamura Y."/>
            <person name="Kirsch R."/>
            <person name="Pauchet Y."/>
        </authorList>
    </citation>
    <scope>NUCLEOTIDE SEQUENCE</scope>
    <source>
        <strain evidence="2">RBIC_L_NR</strain>
    </source>
</reference>
<gene>
    <name evidence="2" type="ORF">NQ314_016805</name>
</gene>
<dbReference type="AlphaFoldDB" id="A0AAV8WWB8"/>
<keyword evidence="3" id="KW-1185">Reference proteome</keyword>
<accession>A0AAV8WWB8</accession>
<feature type="region of interest" description="Disordered" evidence="1">
    <location>
        <begin position="302"/>
        <end position="386"/>
    </location>
</feature>
<feature type="compositionally biased region" description="Basic and acidic residues" evidence="1">
    <location>
        <begin position="331"/>
        <end position="342"/>
    </location>
</feature>
<dbReference type="EMBL" id="JANEYF010004678">
    <property type="protein sequence ID" value="KAJ8930410.1"/>
    <property type="molecule type" value="Genomic_DNA"/>
</dbReference>
<feature type="non-terminal residue" evidence="2">
    <location>
        <position position="386"/>
    </location>
</feature>
<dbReference type="Proteomes" id="UP001162156">
    <property type="component" value="Unassembled WGS sequence"/>
</dbReference>
<evidence type="ECO:0000256" key="1">
    <source>
        <dbReference type="SAM" id="MobiDB-lite"/>
    </source>
</evidence>
<feature type="compositionally biased region" description="Polar residues" evidence="1">
    <location>
        <begin position="343"/>
        <end position="361"/>
    </location>
</feature>
<proteinExistence type="predicted"/>
<sequence length="386" mass="43943">MGRDPVLTKDEEGKIVKWLIHLSRCGFPQRKCDLLDTDIEKIVTDDNRPTPFTHNRPGEKWYHCFLKRHPELSLHVMSDPDRILNGDESGFNLCPKTGKVIGSKGARNILEIKKGNDRENITTLFVFTASGKTALPCVVLKYVRIPKAILDSSDPSWHVTKSLWMDEKPSDVGVFKLLKSEWKKIIHQLLRKPENINSAVLPIAKDVLEKPSLPQTTINRFKKCGLFPFNPDAPDYTKCVQNHLEKVNEPLENPITAEEIEIAQKVLTNLENRLKDENFENIKELVNKHERFKAHPVDMGIVNNERPTKSKYNTPAGSKEIENNTTNTFAEAEKTEAIDISREQGNSPVESKSNLKNSTYQLDKRTENSSETNETGDLTITYENKT</sequence>